<gene>
    <name evidence="1" type="ORF">DFJ75_2565</name>
</gene>
<dbReference type="AlphaFoldDB" id="A0A495K5I2"/>
<dbReference type="Gene3D" id="3.40.830.10">
    <property type="entry name" value="LigB-like"/>
    <property type="match status" value="1"/>
</dbReference>
<dbReference type="Proteomes" id="UP000274762">
    <property type="component" value="Unassembled WGS sequence"/>
</dbReference>
<accession>A0A495K5I2</accession>
<comment type="caution">
    <text evidence="1">The sequence shown here is derived from an EMBL/GenBank/DDBJ whole genome shotgun (WGS) entry which is preliminary data.</text>
</comment>
<organism evidence="1 2">
    <name type="scientific">Williamsia marianensis</name>
    <dbReference type="NCBI Taxonomy" id="85044"/>
    <lineage>
        <taxon>Bacteria</taxon>
        <taxon>Bacillati</taxon>
        <taxon>Actinomycetota</taxon>
        <taxon>Actinomycetes</taxon>
        <taxon>Mycobacteriales</taxon>
        <taxon>Nocardiaceae</taxon>
        <taxon>Williamsia</taxon>
    </lineage>
</organism>
<evidence type="ECO:0000313" key="2">
    <source>
        <dbReference type="Proteomes" id="UP000274762"/>
    </source>
</evidence>
<dbReference type="SUPFAM" id="SSF53213">
    <property type="entry name" value="LigB-like"/>
    <property type="match status" value="1"/>
</dbReference>
<evidence type="ECO:0000313" key="1">
    <source>
        <dbReference type="EMBL" id="RKR95739.1"/>
    </source>
</evidence>
<protein>
    <submittedName>
        <fullName evidence="1">Uncharacterized protein</fullName>
    </submittedName>
</protein>
<name>A0A495K5I2_WILMA</name>
<reference evidence="1 2" key="1">
    <citation type="submission" date="2018-10" db="EMBL/GenBank/DDBJ databases">
        <title>Sequencing the genomes of 1000 actinobacteria strains.</title>
        <authorList>
            <person name="Klenk H.-P."/>
        </authorList>
    </citation>
    <scope>NUCLEOTIDE SEQUENCE [LARGE SCALE GENOMIC DNA]</scope>
    <source>
        <strain evidence="1 2">DSM 44343</strain>
    </source>
</reference>
<dbReference type="EMBL" id="RBKV01000001">
    <property type="protein sequence ID" value="RKR95739.1"/>
    <property type="molecule type" value="Genomic_DNA"/>
</dbReference>
<proteinExistence type="predicted"/>
<sequence length="256" mass="26258">MDNRPVGRILGSRASASVAQVLVAAAFVPGAPVLVPELSGPALSEVAPVRAAAFDVCGQLAEMCSRWVLVGAGDPRREMSARGTLAGFGVDVAVELVPGSDEPTDAGMPTTVLIGGWLRTRTAPHVALTVEVVDPAAPAQSCLRQGFDLRQRLASAPEPVGLLVVADGATTITEKSPGGQKHGAVEFQDMIDDALAAADHNTISGLDASRCAEFGVEGRAAWQVASGAFAGPSLASEVRYAGAPFGVGYTVAWWNT</sequence>